<reference evidence="2" key="1">
    <citation type="journal article" date="2014" name="Sci. Rep.">
        <title>Minimally destructive sampling of type specimens of Pyropia (Bangiales, Rhodophyta) recovers complete plastid and mitochondrial genomes.</title>
        <authorList>
            <person name="Hughey J.R."/>
            <person name="Gabrielson P.W."/>
            <person name="Rohmer L."/>
            <person name="Tortolani J."/>
            <person name="Silva M."/>
            <person name="Miller K.A."/>
            <person name="Young J.D."/>
            <person name="Martell C."/>
            <person name="Ruediger E."/>
        </authorList>
    </citation>
    <scope>NUCLEOTIDE SEQUENCE</scope>
</reference>
<keyword evidence="1" id="KW-1133">Transmembrane helix</keyword>
<dbReference type="EMBL" id="KJ708768">
    <property type="protein sequence ID" value="AIB08283.1"/>
    <property type="molecule type" value="Genomic_DNA"/>
</dbReference>
<gene>
    <name evidence="2" type="primary">sdh4</name>
</gene>
<dbReference type="AlphaFoldDB" id="A0A060D868"/>
<proteinExistence type="predicted"/>
<keyword evidence="1" id="KW-0472">Membrane</keyword>
<protein>
    <submittedName>
        <fullName evidence="2">Succinate:cytochrome c oxidoreductase subunit 4</fullName>
    </submittedName>
</protein>
<geneLocation type="mitochondrion" evidence="2"/>
<dbReference type="InterPro" id="IPR034804">
    <property type="entry name" value="SQR/QFR_C/D"/>
</dbReference>
<feature type="transmembrane region" description="Helical" evidence="1">
    <location>
        <begin position="75"/>
        <end position="91"/>
    </location>
</feature>
<name>A0A060D868_PYRPE</name>
<keyword evidence="1" id="KW-0812">Transmembrane</keyword>
<organism evidence="2">
    <name type="scientific">Pyropia perforata</name>
    <name type="common">Red alga</name>
    <name type="synonym">Porphyra perforata</name>
    <dbReference type="NCBI Taxonomy" id="182771"/>
    <lineage>
        <taxon>Eukaryota</taxon>
        <taxon>Rhodophyta</taxon>
        <taxon>Bangiophyceae</taxon>
        <taxon>Bangiales</taxon>
        <taxon>Bangiaceae</taxon>
        <taxon>Pyropia</taxon>
    </lineage>
</organism>
<evidence type="ECO:0000313" key="2">
    <source>
        <dbReference type="EMBL" id="AIB08283.1"/>
    </source>
</evidence>
<accession>A0A060D868</accession>
<feature type="transmembrane region" description="Helical" evidence="1">
    <location>
        <begin position="41"/>
        <end position="63"/>
    </location>
</feature>
<feature type="transmembrane region" description="Helical" evidence="1">
    <location>
        <begin position="16"/>
        <end position="35"/>
    </location>
</feature>
<dbReference type="SUPFAM" id="SSF81343">
    <property type="entry name" value="Fumarate reductase respiratory complex transmembrane subunits"/>
    <property type="match status" value="1"/>
</dbReference>
<dbReference type="GO" id="GO:0016020">
    <property type="term" value="C:membrane"/>
    <property type="evidence" value="ECO:0007669"/>
    <property type="project" value="InterPro"/>
</dbReference>
<dbReference type="Gene3D" id="1.20.1300.10">
    <property type="entry name" value="Fumarate reductase/succinate dehydrogenase, transmembrane subunit"/>
    <property type="match status" value="1"/>
</dbReference>
<keyword evidence="2" id="KW-0496">Mitochondrion</keyword>
<sequence length="92" mass="10794">MKFIKKFILAFTFKKAYFFWLPRIFGLLLFPGFLFDIEVLILLQSLVLLHAGLGLEVIIEDYLHITITKLQHLSLVKIFSILLINLNILYLL</sequence>
<evidence type="ECO:0000256" key="1">
    <source>
        <dbReference type="SAM" id="Phobius"/>
    </source>
</evidence>